<dbReference type="STRING" id="760192.Halhy_0988"/>
<proteinExistence type="predicted"/>
<sequence length="144" mass="16438">MKNLLLFAFLLFTSWLAAQSNELSGKWVGVLTQQEGGFRQKYYCELVIQQKGNKITGTTYVSVEKVHAEMAFTGEVNGNVITFKENRIIQYSKLEDMAWCLKWGNLSLRKKGSTWFLEGMWDGQSIYGPCIPGKVFLQKEVPRA</sequence>
<reference evidence="2 3" key="1">
    <citation type="journal article" date="2011" name="Stand. Genomic Sci.">
        <title>Complete genome sequence of Haliscomenobacter hydrossis type strain (O).</title>
        <authorList>
            <consortium name="US DOE Joint Genome Institute (JGI-PGF)"/>
            <person name="Daligault H."/>
            <person name="Lapidus A."/>
            <person name="Zeytun A."/>
            <person name="Nolan M."/>
            <person name="Lucas S."/>
            <person name="Del Rio T.G."/>
            <person name="Tice H."/>
            <person name="Cheng J.F."/>
            <person name="Tapia R."/>
            <person name="Han C."/>
            <person name="Goodwin L."/>
            <person name="Pitluck S."/>
            <person name="Liolios K."/>
            <person name="Pagani I."/>
            <person name="Ivanova N."/>
            <person name="Huntemann M."/>
            <person name="Mavromatis K."/>
            <person name="Mikhailova N."/>
            <person name="Pati A."/>
            <person name="Chen A."/>
            <person name="Palaniappan K."/>
            <person name="Land M."/>
            <person name="Hauser L."/>
            <person name="Brambilla E.M."/>
            <person name="Rohde M."/>
            <person name="Verbarg S."/>
            <person name="Goker M."/>
            <person name="Bristow J."/>
            <person name="Eisen J.A."/>
            <person name="Markowitz V."/>
            <person name="Hugenholtz P."/>
            <person name="Kyrpides N.C."/>
            <person name="Klenk H.P."/>
            <person name="Woyke T."/>
        </authorList>
    </citation>
    <scope>NUCLEOTIDE SEQUENCE [LARGE SCALE GENOMIC DNA]</scope>
    <source>
        <strain evidence="3">ATCC 27775 / DSM 1100 / LMG 10767 / O</strain>
    </source>
</reference>
<feature type="signal peptide" evidence="1">
    <location>
        <begin position="1"/>
        <end position="17"/>
    </location>
</feature>
<name>F4KP93_HALH1</name>
<organism evidence="2 3">
    <name type="scientific">Haliscomenobacter hydrossis (strain ATCC 27775 / DSM 1100 / LMG 10767 / O)</name>
    <dbReference type="NCBI Taxonomy" id="760192"/>
    <lineage>
        <taxon>Bacteria</taxon>
        <taxon>Pseudomonadati</taxon>
        <taxon>Bacteroidota</taxon>
        <taxon>Saprospiria</taxon>
        <taxon>Saprospirales</taxon>
        <taxon>Haliscomenobacteraceae</taxon>
        <taxon>Haliscomenobacter</taxon>
    </lineage>
</organism>
<feature type="chain" id="PRO_5003310183" evidence="1">
    <location>
        <begin position="18"/>
        <end position="144"/>
    </location>
</feature>
<protein>
    <submittedName>
        <fullName evidence="2">Uncharacterized protein</fullName>
    </submittedName>
</protein>
<reference key="2">
    <citation type="submission" date="2011-04" db="EMBL/GenBank/DDBJ databases">
        <title>Complete sequence of chromosome of Haliscomenobacter hydrossis DSM 1100.</title>
        <authorList>
            <consortium name="US DOE Joint Genome Institute (JGI-PGF)"/>
            <person name="Lucas S."/>
            <person name="Han J."/>
            <person name="Lapidus A."/>
            <person name="Bruce D."/>
            <person name="Goodwin L."/>
            <person name="Pitluck S."/>
            <person name="Peters L."/>
            <person name="Kyrpides N."/>
            <person name="Mavromatis K."/>
            <person name="Ivanova N."/>
            <person name="Ovchinnikova G."/>
            <person name="Pagani I."/>
            <person name="Daligault H."/>
            <person name="Detter J.C."/>
            <person name="Han C."/>
            <person name="Land M."/>
            <person name="Hauser L."/>
            <person name="Markowitz V."/>
            <person name="Cheng J.-F."/>
            <person name="Hugenholtz P."/>
            <person name="Woyke T."/>
            <person name="Wu D."/>
            <person name="Verbarg S."/>
            <person name="Frueling A."/>
            <person name="Brambilla E."/>
            <person name="Klenk H.-P."/>
            <person name="Eisen J.A."/>
        </authorList>
    </citation>
    <scope>NUCLEOTIDE SEQUENCE</scope>
    <source>
        <strain>DSM 1100</strain>
    </source>
</reference>
<evidence type="ECO:0000313" key="3">
    <source>
        <dbReference type="Proteomes" id="UP000008461"/>
    </source>
</evidence>
<evidence type="ECO:0000256" key="1">
    <source>
        <dbReference type="SAM" id="SignalP"/>
    </source>
</evidence>
<dbReference type="HOGENOM" id="CLU_1712002_0_0_10"/>
<dbReference type="KEGG" id="hhy:Halhy_0988"/>
<dbReference type="AlphaFoldDB" id="F4KP93"/>
<dbReference type="EMBL" id="CP002691">
    <property type="protein sequence ID" value="AEE48887.1"/>
    <property type="molecule type" value="Genomic_DNA"/>
</dbReference>
<accession>F4KP93</accession>
<evidence type="ECO:0000313" key="2">
    <source>
        <dbReference type="EMBL" id="AEE48887.1"/>
    </source>
</evidence>
<gene>
    <name evidence="2" type="ordered locus">Halhy_0988</name>
</gene>
<dbReference type="OrthoDB" id="639821at2"/>
<keyword evidence="3" id="KW-1185">Reference proteome</keyword>
<dbReference type="RefSeq" id="WP_013763444.1">
    <property type="nucleotide sequence ID" value="NC_015510.1"/>
</dbReference>
<dbReference type="Proteomes" id="UP000008461">
    <property type="component" value="Chromosome"/>
</dbReference>
<keyword evidence="1" id="KW-0732">Signal</keyword>